<name>U7DXQ4_POPTR</name>
<accession>U7DXQ4</accession>
<organism evidence="1 2">
    <name type="scientific">Populus trichocarpa</name>
    <name type="common">Western balsam poplar</name>
    <name type="synonym">Populus balsamifera subsp. trichocarpa</name>
    <dbReference type="NCBI Taxonomy" id="3694"/>
    <lineage>
        <taxon>Eukaryota</taxon>
        <taxon>Viridiplantae</taxon>
        <taxon>Streptophyta</taxon>
        <taxon>Embryophyta</taxon>
        <taxon>Tracheophyta</taxon>
        <taxon>Spermatophyta</taxon>
        <taxon>Magnoliopsida</taxon>
        <taxon>eudicotyledons</taxon>
        <taxon>Gunneridae</taxon>
        <taxon>Pentapetalae</taxon>
        <taxon>rosids</taxon>
        <taxon>fabids</taxon>
        <taxon>Malpighiales</taxon>
        <taxon>Salicaceae</taxon>
        <taxon>Saliceae</taxon>
        <taxon>Populus</taxon>
    </lineage>
</organism>
<evidence type="ECO:0000313" key="1">
    <source>
        <dbReference type="EMBL" id="PNT51030.1"/>
    </source>
</evidence>
<keyword evidence="2" id="KW-1185">Reference proteome</keyword>
<sequence length="106" mass="12464">MERKLLEIDKASLTREVYLVHPSALAWLSKWPGSYKKATTRRDVTWLGVGVIDSKPTWMISIDSGYEDERVIEWLVEIGVFLGRMEIVDLWWRWTSSRLLVEVRRG</sequence>
<dbReference type="InParanoid" id="U7DXQ4"/>
<proteinExistence type="predicted"/>
<dbReference type="AlphaFoldDB" id="U7DXQ4"/>
<dbReference type="EMBL" id="CM009291">
    <property type="protein sequence ID" value="PNT51030.1"/>
    <property type="molecule type" value="Genomic_DNA"/>
</dbReference>
<dbReference type="HOGENOM" id="CLU_2227823_0_0_1"/>
<reference evidence="1 2" key="1">
    <citation type="journal article" date="2006" name="Science">
        <title>The genome of black cottonwood, Populus trichocarpa (Torr. &amp; Gray).</title>
        <authorList>
            <person name="Tuskan G.A."/>
            <person name="Difazio S."/>
            <person name="Jansson S."/>
            <person name="Bohlmann J."/>
            <person name="Grigoriev I."/>
            <person name="Hellsten U."/>
            <person name="Putnam N."/>
            <person name="Ralph S."/>
            <person name="Rombauts S."/>
            <person name="Salamov A."/>
            <person name="Schein J."/>
            <person name="Sterck L."/>
            <person name="Aerts A."/>
            <person name="Bhalerao R.R."/>
            <person name="Bhalerao R.P."/>
            <person name="Blaudez D."/>
            <person name="Boerjan W."/>
            <person name="Brun A."/>
            <person name="Brunner A."/>
            <person name="Busov V."/>
            <person name="Campbell M."/>
            <person name="Carlson J."/>
            <person name="Chalot M."/>
            <person name="Chapman J."/>
            <person name="Chen G.L."/>
            <person name="Cooper D."/>
            <person name="Coutinho P.M."/>
            <person name="Couturier J."/>
            <person name="Covert S."/>
            <person name="Cronk Q."/>
            <person name="Cunningham R."/>
            <person name="Davis J."/>
            <person name="Degroeve S."/>
            <person name="Dejardin A."/>
            <person name="Depamphilis C."/>
            <person name="Detter J."/>
            <person name="Dirks B."/>
            <person name="Dubchak I."/>
            <person name="Duplessis S."/>
            <person name="Ehlting J."/>
            <person name="Ellis B."/>
            <person name="Gendler K."/>
            <person name="Goodstein D."/>
            <person name="Gribskov M."/>
            <person name="Grimwood J."/>
            <person name="Groover A."/>
            <person name="Gunter L."/>
            <person name="Hamberger B."/>
            <person name="Heinze B."/>
            <person name="Helariutta Y."/>
            <person name="Henrissat B."/>
            <person name="Holligan D."/>
            <person name="Holt R."/>
            <person name="Huang W."/>
            <person name="Islam-Faridi N."/>
            <person name="Jones S."/>
            <person name="Jones-Rhoades M."/>
            <person name="Jorgensen R."/>
            <person name="Joshi C."/>
            <person name="Kangasjarvi J."/>
            <person name="Karlsson J."/>
            <person name="Kelleher C."/>
            <person name="Kirkpatrick R."/>
            <person name="Kirst M."/>
            <person name="Kohler A."/>
            <person name="Kalluri U."/>
            <person name="Larimer F."/>
            <person name="Leebens-Mack J."/>
            <person name="Leple J.C."/>
            <person name="Locascio P."/>
            <person name="Lou Y."/>
            <person name="Lucas S."/>
            <person name="Martin F."/>
            <person name="Montanini B."/>
            <person name="Napoli C."/>
            <person name="Nelson D.R."/>
            <person name="Nelson C."/>
            <person name="Nieminen K."/>
            <person name="Nilsson O."/>
            <person name="Pereda V."/>
            <person name="Peter G."/>
            <person name="Philippe R."/>
            <person name="Pilate G."/>
            <person name="Poliakov A."/>
            <person name="Razumovskaya J."/>
            <person name="Richardson P."/>
            <person name="Rinaldi C."/>
            <person name="Ritland K."/>
            <person name="Rouze P."/>
            <person name="Ryaboy D."/>
            <person name="Schmutz J."/>
            <person name="Schrader J."/>
            <person name="Segerman B."/>
            <person name="Shin H."/>
            <person name="Siddiqui A."/>
            <person name="Sterky F."/>
            <person name="Terry A."/>
            <person name="Tsai C.J."/>
            <person name="Uberbacher E."/>
            <person name="Unneberg P."/>
            <person name="Vahala J."/>
            <person name="Wall K."/>
            <person name="Wessler S."/>
            <person name="Yang G."/>
            <person name="Yin T."/>
            <person name="Douglas C."/>
            <person name="Marra M."/>
            <person name="Sandberg G."/>
            <person name="Van de Peer Y."/>
            <person name="Rokhsar D."/>
        </authorList>
    </citation>
    <scope>NUCLEOTIDE SEQUENCE [LARGE SCALE GENOMIC DNA]</scope>
    <source>
        <strain evidence="2">cv. Nisqually</strain>
    </source>
</reference>
<gene>
    <name evidence="1" type="ORF">POPTR_002G221200</name>
</gene>
<protein>
    <submittedName>
        <fullName evidence="1">Uncharacterized protein</fullName>
    </submittedName>
</protein>
<dbReference type="Proteomes" id="UP000006729">
    <property type="component" value="Chromosome 2"/>
</dbReference>
<evidence type="ECO:0000313" key="2">
    <source>
        <dbReference type="Proteomes" id="UP000006729"/>
    </source>
</evidence>